<dbReference type="EMBL" id="JAPTMU010000056">
    <property type="protein sequence ID" value="KAJ4922821.1"/>
    <property type="molecule type" value="Genomic_DNA"/>
</dbReference>
<keyword evidence="3" id="KW-1185">Reference proteome</keyword>
<feature type="non-terminal residue" evidence="2">
    <location>
        <position position="1"/>
    </location>
</feature>
<reference evidence="2" key="1">
    <citation type="submission" date="2022-11" db="EMBL/GenBank/DDBJ databases">
        <title>Chromosome-level genome of Pogonophryne albipinna.</title>
        <authorList>
            <person name="Jo E."/>
        </authorList>
    </citation>
    <scope>NUCLEOTIDE SEQUENCE</scope>
    <source>
        <strain evidence="2">SGF0006</strain>
        <tissue evidence="2">Muscle</tissue>
    </source>
</reference>
<evidence type="ECO:0000256" key="1">
    <source>
        <dbReference type="SAM" id="MobiDB-lite"/>
    </source>
</evidence>
<feature type="non-terminal residue" evidence="2">
    <location>
        <position position="84"/>
    </location>
</feature>
<organism evidence="2 3">
    <name type="scientific">Pogonophryne albipinna</name>
    <dbReference type="NCBI Taxonomy" id="1090488"/>
    <lineage>
        <taxon>Eukaryota</taxon>
        <taxon>Metazoa</taxon>
        <taxon>Chordata</taxon>
        <taxon>Craniata</taxon>
        <taxon>Vertebrata</taxon>
        <taxon>Euteleostomi</taxon>
        <taxon>Actinopterygii</taxon>
        <taxon>Neopterygii</taxon>
        <taxon>Teleostei</taxon>
        <taxon>Neoteleostei</taxon>
        <taxon>Acanthomorphata</taxon>
        <taxon>Eupercaria</taxon>
        <taxon>Perciformes</taxon>
        <taxon>Notothenioidei</taxon>
        <taxon>Pogonophryne</taxon>
    </lineage>
</organism>
<comment type="caution">
    <text evidence="2">The sequence shown here is derived from an EMBL/GenBank/DDBJ whole genome shotgun (WGS) entry which is preliminary data.</text>
</comment>
<dbReference type="Proteomes" id="UP001219934">
    <property type="component" value="Unassembled WGS sequence"/>
</dbReference>
<feature type="region of interest" description="Disordered" evidence="1">
    <location>
        <begin position="1"/>
        <end position="37"/>
    </location>
</feature>
<accession>A0AAD6ADQ1</accession>
<evidence type="ECO:0000313" key="2">
    <source>
        <dbReference type="EMBL" id="KAJ4922821.1"/>
    </source>
</evidence>
<dbReference type="AlphaFoldDB" id="A0AAD6ADQ1"/>
<sequence length="84" mass="9112">DEPVAMGPVAMTAQHPPPTRSSASTPQTADSSSSSELSFCPEDDCFDCVLNTLQAASVFVTKAMKTYETRRKKGEGRVMETMHE</sequence>
<feature type="compositionally biased region" description="Low complexity" evidence="1">
    <location>
        <begin position="21"/>
        <end position="35"/>
    </location>
</feature>
<protein>
    <submittedName>
        <fullName evidence="2">Uncharacterized protein</fullName>
    </submittedName>
</protein>
<evidence type="ECO:0000313" key="3">
    <source>
        <dbReference type="Proteomes" id="UP001219934"/>
    </source>
</evidence>
<proteinExistence type="predicted"/>
<gene>
    <name evidence="2" type="ORF">JOQ06_006485</name>
</gene>
<name>A0AAD6ADQ1_9TELE</name>